<feature type="signal peptide" evidence="1">
    <location>
        <begin position="1"/>
        <end position="33"/>
    </location>
</feature>
<dbReference type="STRING" id="389348.PNK_0088"/>
<accession>A0A0U5J8I4</accession>
<dbReference type="Proteomes" id="UP000069902">
    <property type="component" value="Chromosome cPNK"/>
</dbReference>
<dbReference type="KEGG" id="pnl:PNK_0088"/>
<protein>
    <submittedName>
        <fullName evidence="2">Conserved putative secreted protein</fullName>
    </submittedName>
</protein>
<dbReference type="InParanoid" id="A0A0U5J8I4"/>
<evidence type="ECO:0000256" key="1">
    <source>
        <dbReference type="SAM" id="SignalP"/>
    </source>
</evidence>
<dbReference type="EMBL" id="LN879502">
    <property type="protein sequence ID" value="CUI15726.1"/>
    <property type="molecule type" value="Genomic_DNA"/>
</dbReference>
<dbReference type="FunCoup" id="A0A0U5J8I4">
    <property type="interactions" value="86"/>
</dbReference>
<sequence>MLVPMLDYRKHIFCFFSCFACLACSFLPAIDFACDDSQSNLMEDLLVVDYWNKRHNERLPVTFNNLLQGGYFSMPSARMGAEGEVGAGYSWVPPYYTYNLRVQLVDFLEITGNYRIFRGVDDPVLTPMGFGDFSDKGANVKLSLFSPEASHYKLPGVAIGMEDFMGTQAFKAYYIVLTQVLLDNDLEISLGYGAHRIHKWFGGMTWFPFRKLCWSYLQSLAFVLEYDAIPYEDETYERHPKGRVKHTPWNIGVKYRLWDSIDLSLSYIRGDAVAFTASSFFNFGSTKGMLPKLADPMPYKAPVNTQALGCLRPEDVMIQDFSFAMREQGFDLVEAWLSYEDESTVLRLKIVNMVYREERLLRDRFNALLVALTPENIDKVIIVIDAVPALIQEYHYNMSFVRLFQVQAIGRYELNILTPVCEVSYPNVFESKLLFKKKREWLNLELLPKTHTLFGSSRGKFKYALGLTLAVNGFLPENIYYSIKFGYFIFSNLHDIHSVDRLNPSQLINVRTDIITYFQQKSITVDEAYVEKVWNWGRGWYTRLTLGLLEQEYGGVGGEWLYYPVNSSWAIGMDFAILKKRTPEGIGFTNRVRQLHGFEPHYVKFIGSQYFLNLYYDWKCTALEFKISAGKFLADDVGVRTEISRYFPSGLKIGFWYTYTNGNDVINGQTYHDKGLYFSMPLDIFYTKSSRTRWGYGMSAWLRDVGVRAYTGTELYQLINQNRQ</sequence>
<keyword evidence="1" id="KW-0732">Signal</keyword>
<dbReference type="Pfam" id="PF06082">
    <property type="entry name" value="YjbH"/>
    <property type="match status" value="2"/>
</dbReference>
<keyword evidence="3" id="KW-1185">Reference proteome</keyword>
<feature type="chain" id="PRO_5006860325" evidence="1">
    <location>
        <begin position="34"/>
        <end position="724"/>
    </location>
</feature>
<dbReference type="PATRIC" id="fig|389348.3.peg.105"/>
<gene>
    <name evidence="2" type="ORF">PNK_0088</name>
</gene>
<evidence type="ECO:0000313" key="2">
    <source>
        <dbReference type="EMBL" id="CUI15726.1"/>
    </source>
</evidence>
<reference evidence="3" key="1">
    <citation type="submission" date="2015-09" db="EMBL/GenBank/DDBJ databases">
        <authorList>
            <person name="Bertelli C."/>
        </authorList>
    </citation>
    <scope>NUCLEOTIDE SEQUENCE [LARGE SCALE GENOMIC DNA]</scope>
    <source>
        <strain evidence="3">KNic</strain>
    </source>
</reference>
<dbReference type="InterPro" id="IPR010344">
    <property type="entry name" value="YbjH"/>
</dbReference>
<proteinExistence type="predicted"/>
<organism evidence="2 3">
    <name type="scientific">Candidatus Protochlamydia naegleriophila</name>
    <dbReference type="NCBI Taxonomy" id="389348"/>
    <lineage>
        <taxon>Bacteria</taxon>
        <taxon>Pseudomonadati</taxon>
        <taxon>Chlamydiota</taxon>
        <taxon>Chlamydiia</taxon>
        <taxon>Parachlamydiales</taxon>
        <taxon>Parachlamydiaceae</taxon>
        <taxon>Candidatus Protochlamydia</taxon>
    </lineage>
</organism>
<evidence type="ECO:0000313" key="3">
    <source>
        <dbReference type="Proteomes" id="UP000069902"/>
    </source>
</evidence>
<name>A0A0U5J8I4_9BACT</name>
<dbReference type="AlphaFoldDB" id="A0A0U5J8I4"/>